<dbReference type="PANTHER" id="PTHR42825">
    <property type="entry name" value="AMINO ACID AMINOTRANSFERASE"/>
    <property type="match status" value="1"/>
</dbReference>
<evidence type="ECO:0000313" key="4">
    <source>
        <dbReference type="Proteomes" id="UP000515211"/>
    </source>
</evidence>
<evidence type="ECO:0000313" key="5">
    <source>
        <dbReference type="RefSeq" id="XP_052108223.1"/>
    </source>
</evidence>
<dbReference type="GO" id="GO:0009081">
    <property type="term" value="P:branched-chain amino acid metabolic process"/>
    <property type="evidence" value="ECO:0007669"/>
    <property type="project" value="InterPro"/>
</dbReference>
<dbReference type="KEGG" id="adu:110274158"/>
<accession>A0A6P5MKQ5</accession>
<dbReference type="InterPro" id="IPR043132">
    <property type="entry name" value="BCAT-like_C"/>
</dbReference>
<evidence type="ECO:0000256" key="3">
    <source>
        <dbReference type="ARBA" id="ARBA00022898"/>
    </source>
</evidence>
<evidence type="ECO:0000256" key="1">
    <source>
        <dbReference type="ARBA" id="ARBA00001933"/>
    </source>
</evidence>
<gene>
    <name evidence="5" type="primary">LOC110274158</name>
</gene>
<dbReference type="InterPro" id="IPR036038">
    <property type="entry name" value="Aminotransferase-like"/>
</dbReference>
<proteinExistence type="inferred from homology"/>
<dbReference type="PANTHER" id="PTHR42825:SF2">
    <property type="entry name" value="BRANCHED-CHAIN-AMINO-ACID AMINOTRANSFERASE 3, CHLOROPLASTIC-RELATED"/>
    <property type="match status" value="1"/>
</dbReference>
<name>A0A6P5MKQ5_ARADU</name>
<keyword evidence="3" id="KW-0663">Pyridoxal phosphate</keyword>
<dbReference type="Proteomes" id="UP000515211">
    <property type="component" value="Chromosome 7"/>
</dbReference>
<dbReference type="AlphaFoldDB" id="A0A6P5MKQ5"/>
<keyword evidence="4" id="KW-1185">Reference proteome</keyword>
<dbReference type="InterPro" id="IPR005786">
    <property type="entry name" value="B_amino_transII"/>
</dbReference>
<dbReference type="GO" id="GO:0009507">
    <property type="term" value="C:chloroplast"/>
    <property type="evidence" value="ECO:0007669"/>
    <property type="project" value="TreeGrafter"/>
</dbReference>
<comment type="cofactor">
    <cofactor evidence="1">
        <name>pyridoxal 5'-phosphate</name>
        <dbReference type="ChEBI" id="CHEBI:597326"/>
    </cofactor>
</comment>
<protein>
    <submittedName>
        <fullName evidence="5">Branched-chain amino acid aminotransferase 2, chloroplastic-like isoform X1</fullName>
    </submittedName>
</protein>
<reference evidence="4" key="1">
    <citation type="journal article" date="2016" name="Nat. Genet.">
        <title>The genome sequences of Arachis duranensis and Arachis ipaensis, the diploid ancestors of cultivated peanut.</title>
        <authorList>
            <person name="Bertioli D.J."/>
            <person name="Cannon S.B."/>
            <person name="Froenicke L."/>
            <person name="Huang G."/>
            <person name="Farmer A.D."/>
            <person name="Cannon E.K."/>
            <person name="Liu X."/>
            <person name="Gao D."/>
            <person name="Clevenger J."/>
            <person name="Dash S."/>
            <person name="Ren L."/>
            <person name="Moretzsohn M.C."/>
            <person name="Shirasawa K."/>
            <person name="Huang W."/>
            <person name="Vidigal B."/>
            <person name="Abernathy B."/>
            <person name="Chu Y."/>
            <person name="Niederhuth C.E."/>
            <person name="Umale P."/>
            <person name="Araujo A.C."/>
            <person name="Kozik A."/>
            <person name="Kim K.D."/>
            <person name="Burow M.D."/>
            <person name="Varshney R.K."/>
            <person name="Wang X."/>
            <person name="Zhang X."/>
            <person name="Barkley N."/>
            <person name="Guimaraes P.M."/>
            <person name="Isobe S."/>
            <person name="Guo B."/>
            <person name="Liao B."/>
            <person name="Stalker H.T."/>
            <person name="Schmitz R.J."/>
            <person name="Scheffler B.E."/>
            <person name="Leal-Bertioli S.C."/>
            <person name="Xun X."/>
            <person name="Jackson S.A."/>
            <person name="Michelmore R."/>
            <person name="Ozias-Akins P."/>
        </authorList>
    </citation>
    <scope>NUCLEOTIDE SEQUENCE [LARGE SCALE GENOMIC DNA]</scope>
    <source>
        <strain evidence="4">cv. V14167</strain>
    </source>
</reference>
<organism evidence="4 5">
    <name type="scientific">Arachis duranensis</name>
    <name type="common">Wild peanut</name>
    <dbReference type="NCBI Taxonomy" id="130453"/>
    <lineage>
        <taxon>Eukaryota</taxon>
        <taxon>Viridiplantae</taxon>
        <taxon>Streptophyta</taxon>
        <taxon>Embryophyta</taxon>
        <taxon>Tracheophyta</taxon>
        <taxon>Spermatophyta</taxon>
        <taxon>Magnoliopsida</taxon>
        <taxon>eudicotyledons</taxon>
        <taxon>Gunneridae</taxon>
        <taxon>Pentapetalae</taxon>
        <taxon>rosids</taxon>
        <taxon>fabids</taxon>
        <taxon>Fabales</taxon>
        <taxon>Fabaceae</taxon>
        <taxon>Papilionoideae</taxon>
        <taxon>50 kb inversion clade</taxon>
        <taxon>dalbergioids sensu lato</taxon>
        <taxon>Dalbergieae</taxon>
        <taxon>Pterocarpus clade</taxon>
        <taxon>Arachis</taxon>
    </lineage>
</organism>
<dbReference type="Gene3D" id="3.20.10.10">
    <property type="entry name" value="D-amino Acid Aminotransferase, subunit A, domain 2"/>
    <property type="match status" value="1"/>
</dbReference>
<sequence>MSRKTTVTLCFVIIKRMASTNETENLGESDTMKKLKHVESKLLRCNVPVDELLELLDVEERLVSVDELLDADEVFCTGTAVVVSPVGSVTYLGNRVSYGEGIGAVSQQLYSVLTRLQMDITEDVMNWTVKLR</sequence>
<reference evidence="5" key="2">
    <citation type="submission" date="2025-08" db="UniProtKB">
        <authorList>
            <consortium name="RefSeq"/>
        </authorList>
    </citation>
    <scope>IDENTIFICATION</scope>
    <source>
        <tissue evidence="5">Whole plant</tissue>
    </source>
</reference>
<comment type="similarity">
    <text evidence="2">Belongs to the class-IV pyridoxal-phosphate-dependent aminotransferase family.</text>
</comment>
<evidence type="ECO:0000256" key="2">
    <source>
        <dbReference type="ARBA" id="ARBA00009320"/>
    </source>
</evidence>
<dbReference type="SUPFAM" id="SSF56752">
    <property type="entry name" value="D-aminoacid aminotransferase-like PLP-dependent enzymes"/>
    <property type="match status" value="1"/>
</dbReference>
<dbReference type="GO" id="GO:0004084">
    <property type="term" value="F:branched-chain-amino-acid transaminase activity"/>
    <property type="evidence" value="ECO:0007669"/>
    <property type="project" value="InterPro"/>
</dbReference>
<dbReference type="GeneID" id="110274158"/>
<dbReference type="RefSeq" id="XP_052108223.1">
    <property type="nucleotide sequence ID" value="XM_052252263.1"/>
</dbReference>